<evidence type="ECO:0000313" key="1">
    <source>
        <dbReference type="EMBL" id="RAS59265.1"/>
    </source>
</evidence>
<proteinExistence type="predicted"/>
<dbReference type="Proteomes" id="UP000248714">
    <property type="component" value="Unassembled WGS sequence"/>
</dbReference>
<evidence type="ECO:0000313" key="2">
    <source>
        <dbReference type="Proteomes" id="UP000248714"/>
    </source>
</evidence>
<evidence type="ECO:0008006" key="3">
    <source>
        <dbReference type="Google" id="ProtNLM"/>
    </source>
</evidence>
<keyword evidence="2" id="KW-1185">Reference proteome</keyword>
<protein>
    <recommendedName>
        <fullName evidence="3">CPXCG motif-containing cysteine-rich protein</fullName>
    </recommendedName>
</protein>
<name>A0ABX9DVR9_9PSEU</name>
<accession>A0ABX9DVR9</accession>
<sequence length="74" mass="8112">MGSLTDQLLHGDQDIPCPECGFGVWIRLSEVVAECAVLCPVCRTRVWLRDGRGQMSNLGAVIESEVEQLLKGLL</sequence>
<comment type="caution">
    <text evidence="1">The sequence shown here is derived from an EMBL/GenBank/DDBJ whole genome shotgun (WGS) entry which is preliminary data.</text>
</comment>
<gene>
    <name evidence="1" type="ORF">C8D87_115126</name>
</gene>
<dbReference type="EMBL" id="QLTT01000015">
    <property type="protein sequence ID" value="RAS59265.1"/>
    <property type="molecule type" value="Genomic_DNA"/>
</dbReference>
<reference evidence="1 2" key="1">
    <citation type="submission" date="2018-06" db="EMBL/GenBank/DDBJ databases">
        <title>Genomic Encyclopedia of Type Strains, Phase IV (KMG-IV): sequencing the most valuable type-strain genomes for metagenomic binning, comparative biology and taxonomic classification.</title>
        <authorList>
            <person name="Goeker M."/>
        </authorList>
    </citation>
    <scope>NUCLEOTIDE SEQUENCE [LARGE SCALE GENOMIC DNA]</scope>
    <source>
        <strain evidence="1 2">DSM 45479</strain>
    </source>
</reference>
<organism evidence="1 2">
    <name type="scientific">Lentzea atacamensis</name>
    <dbReference type="NCBI Taxonomy" id="531938"/>
    <lineage>
        <taxon>Bacteria</taxon>
        <taxon>Bacillati</taxon>
        <taxon>Actinomycetota</taxon>
        <taxon>Actinomycetes</taxon>
        <taxon>Pseudonocardiales</taxon>
        <taxon>Pseudonocardiaceae</taxon>
        <taxon>Lentzea</taxon>
    </lineage>
</organism>